<evidence type="ECO:0000256" key="3">
    <source>
        <dbReference type="ARBA" id="ARBA00023295"/>
    </source>
</evidence>
<dbReference type="InterPro" id="IPR008928">
    <property type="entry name" value="6-hairpin_glycosidase_sf"/>
</dbReference>
<comment type="caution">
    <text evidence="5">The sequence shown here is derived from an EMBL/GenBank/DDBJ whole genome shotgun (WGS) entry which is preliminary data.</text>
</comment>
<dbReference type="PRINTS" id="PR00744">
    <property type="entry name" value="GLHYDRLASE37"/>
</dbReference>
<dbReference type="SUPFAM" id="SSF48208">
    <property type="entry name" value="Six-hairpin glycosidases"/>
    <property type="match status" value="1"/>
</dbReference>
<feature type="non-terminal residue" evidence="5">
    <location>
        <position position="1"/>
    </location>
</feature>
<dbReference type="EMBL" id="AMZH03005073">
    <property type="protein sequence ID" value="RRT67358.1"/>
    <property type="molecule type" value="Genomic_DNA"/>
</dbReference>
<reference evidence="5 6" key="1">
    <citation type="journal article" date="2014" name="Agronomy (Basel)">
        <title>A Draft Genome Sequence for Ensete ventricosum, the Drought-Tolerant Tree Against Hunger.</title>
        <authorList>
            <person name="Harrison J."/>
            <person name="Moore K.A."/>
            <person name="Paszkiewicz K."/>
            <person name="Jones T."/>
            <person name="Grant M."/>
            <person name="Ambacheew D."/>
            <person name="Muzemil S."/>
            <person name="Studholme D.J."/>
        </authorList>
    </citation>
    <scope>NUCLEOTIDE SEQUENCE [LARGE SCALE GENOMIC DNA]</scope>
</reference>
<comment type="catalytic activity">
    <reaction evidence="4">
        <text>alpha,alpha-trehalose + H2O = alpha-D-glucose + beta-D-glucose</text>
        <dbReference type="Rhea" id="RHEA:32675"/>
        <dbReference type="ChEBI" id="CHEBI:15377"/>
        <dbReference type="ChEBI" id="CHEBI:15903"/>
        <dbReference type="ChEBI" id="CHEBI:16551"/>
        <dbReference type="ChEBI" id="CHEBI:17925"/>
        <dbReference type="EC" id="3.2.1.28"/>
    </reaction>
</comment>
<dbReference type="Gene3D" id="1.50.10.10">
    <property type="match status" value="2"/>
</dbReference>
<evidence type="ECO:0000313" key="5">
    <source>
        <dbReference type="EMBL" id="RRT67358.1"/>
    </source>
</evidence>
<evidence type="ECO:0000313" key="6">
    <source>
        <dbReference type="Proteomes" id="UP000287651"/>
    </source>
</evidence>
<accession>A0A426ZTS2</accession>
<dbReference type="InterPro" id="IPR018232">
    <property type="entry name" value="Glyco_hydro_37_CS"/>
</dbReference>
<keyword evidence="3 4" id="KW-0326">Glycosidase</keyword>
<keyword evidence="2 4" id="KW-0378">Hydrolase</keyword>
<dbReference type="Pfam" id="PF01204">
    <property type="entry name" value="Trehalase"/>
    <property type="match status" value="1"/>
</dbReference>
<dbReference type="PANTHER" id="PTHR23403:SF1">
    <property type="entry name" value="TREHALASE"/>
    <property type="match status" value="1"/>
</dbReference>
<name>A0A426ZTS2_ENSVE</name>
<dbReference type="PANTHER" id="PTHR23403">
    <property type="entry name" value="TREHALASE"/>
    <property type="match status" value="1"/>
</dbReference>
<dbReference type="AlphaFoldDB" id="A0A426ZTS2"/>
<dbReference type="Proteomes" id="UP000287651">
    <property type="component" value="Unassembled WGS sequence"/>
</dbReference>
<evidence type="ECO:0000256" key="2">
    <source>
        <dbReference type="ARBA" id="ARBA00022801"/>
    </source>
</evidence>
<dbReference type="InterPro" id="IPR001661">
    <property type="entry name" value="Glyco_hydro_37"/>
</dbReference>
<dbReference type="InterPro" id="IPR012341">
    <property type="entry name" value="6hp_glycosidase-like_sf"/>
</dbReference>
<comment type="similarity">
    <text evidence="1 4">Belongs to the glycosyl hydrolase 37 family.</text>
</comment>
<dbReference type="GO" id="GO:0005993">
    <property type="term" value="P:trehalose catabolic process"/>
    <property type="evidence" value="ECO:0007669"/>
    <property type="project" value="TreeGrafter"/>
</dbReference>
<evidence type="ECO:0000256" key="4">
    <source>
        <dbReference type="RuleBase" id="RU361180"/>
    </source>
</evidence>
<proteinExistence type="inferred from homology"/>
<dbReference type="GO" id="GO:0004555">
    <property type="term" value="F:alpha,alpha-trehalase activity"/>
    <property type="evidence" value="ECO:0007669"/>
    <property type="project" value="UniProtKB-EC"/>
</dbReference>
<dbReference type="EC" id="3.2.1.28" evidence="4"/>
<dbReference type="PROSITE" id="PS00928">
    <property type="entry name" value="TREHALASE_2"/>
    <property type="match status" value="1"/>
</dbReference>
<evidence type="ECO:0000256" key="1">
    <source>
        <dbReference type="ARBA" id="ARBA00005615"/>
    </source>
</evidence>
<gene>
    <name evidence="5" type="ORF">B296_00038048</name>
</gene>
<protein>
    <recommendedName>
        <fullName evidence="4">Trehalase</fullName>
        <ecNumber evidence="4">3.2.1.28</ecNumber>
    </recommendedName>
    <alternativeName>
        <fullName evidence="4">Alpha-trehalose glucohydrolase</fullName>
    </alternativeName>
</protein>
<organism evidence="5 6">
    <name type="scientific">Ensete ventricosum</name>
    <name type="common">Abyssinian banana</name>
    <name type="synonym">Musa ensete</name>
    <dbReference type="NCBI Taxonomy" id="4639"/>
    <lineage>
        <taxon>Eukaryota</taxon>
        <taxon>Viridiplantae</taxon>
        <taxon>Streptophyta</taxon>
        <taxon>Embryophyta</taxon>
        <taxon>Tracheophyta</taxon>
        <taxon>Spermatophyta</taxon>
        <taxon>Magnoliopsida</taxon>
        <taxon>Liliopsida</taxon>
        <taxon>Zingiberales</taxon>
        <taxon>Musaceae</taxon>
        <taxon>Ensete</taxon>
    </lineage>
</organism>
<sequence>DISNVLEKIDTEIHKVTIQVAQGKRHSLSRYNAMWNKPRPESATTDEESASKLSTAAQKKNFYHQLASTAESGWDFSSRWMRLHGPKVEKVLKSLQNSGLLQPAGIATSLTNTGQQWDFPNGWAPLQHMIVEGLANSGSEEARSLAEDIAVRWIRTNYVAYKKTGAMHEKYDVEACGKIGGGGEYKPQVMNPFKLFLLTNNLIYLKIFSISFGFCIEIM</sequence>